<feature type="compositionally biased region" description="Basic and acidic residues" evidence="1">
    <location>
        <begin position="301"/>
        <end position="312"/>
    </location>
</feature>
<gene>
    <name evidence="2" type="ORF">CHS0354_042959</name>
</gene>
<dbReference type="EMBL" id="JAEAOA010002359">
    <property type="protein sequence ID" value="KAK3603137.1"/>
    <property type="molecule type" value="Genomic_DNA"/>
</dbReference>
<name>A0AAE0W7C9_9BIVA</name>
<proteinExistence type="predicted"/>
<reference evidence="2" key="2">
    <citation type="journal article" date="2021" name="Genome Biol. Evol.">
        <title>Developing a high-quality reference genome for a parasitic bivalve with doubly uniparental inheritance (Bivalvia: Unionida).</title>
        <authorList>
            <person name="Smith C.H."/>
        </authorList>
    </citation>
    <scope>NUCLEOTIDE SEQUENCE</scope>
    <source>
        <strain evidence="2">CHS0354</strain>
        <tissue evidence="2">Mantle</tissue>
    </source>
</reference>
<protein>
    <submittedName>
        <fullName evidence="2">Uncharacterized protein</fullName>
    </submittedName>
</protein>
<reference evidence="2" key="1">
    <citation type="journal article" date="2021" name="Genome Biol. Evol.">
        <title>A High-Quality Reference Genome for a Parasitic Bivalve with Doubly Uniparental Inheritance (Bivalvia: Unionida).</title>
        <authorList>
            <person name="Smith C.H."/>
        </authorList>
    </citation>
    <scope>NUCLEOTIDE SEQUENCE</scope>
    <source>
        <strain evidence="2">CHS0354</strain>
    </source>
</reference>
<keyword evidence="3" id="KW-1185">Reference proteome</keyword>
<evidence type="ECO:0000256" key="1">
    <source>
        <dbReference type="SAM" id="MobiDB-lite"/>
    </source>
</evidence>
<evidence type="ECO:0000313" key="2">
    <source>
        <dbReference type="EMBL" id="KAK3603137.1"/>
    </source>
</evidence>
<sequence>MGIVTVSQGDHTRVVKCTESSENSNRTDTADEEENVRQMRKAMSIWKIMFRIEIYSLTLEKEITVAEIEHVGLLGIDILQIDERNCEEIIDIYVEHHESDESSRPYQMIIEPDMNFKQAYPLIMAAIVVDINNGVTQKVRLLNPFFTEVSLKQDSAIGTAETFQSMEAFVDSECQDHVGHCSAIRWVEYGDQADLTNGKKTTNTIYKRGFESNITGNIEGTNKKKTTKERNKIKSHNINNMEKVKKKPNYFNQNLKTSLTFATIGYNATGTQKSDLIETLNDENEREIKREKVRAKRRKKKEMEEHDAKAIEKYLLGRR</sequence>
<dbReference type="Proteomes" id="UP001195483">
    <property type="component" value="Unassembled WGS sequence"/>
</dbReference>
<evidence type="ECO:0000313" key="3">
    <source>
        <dbReference type="Proteomes" id="UP001195483"/>
    </source>
</evidence>
<reference evidence="2" key="3">
    <citation type="submission" date="2023-05" db="EMBL/GenBank/DDBJ databases">
        <authorList>
            <person name="Smith C.H."/>
        </authorList>
    </citation>
    <scope>NUCLEOTIDE SEQUENCE</scope>
    <source>
        <strain evidence="2">CHS0354</strain>
        <tissue evidence="2">Mantle</tissue>
    </source>
</reference>
<accession>A0AAE0W7C9</accession>
<organism evidence="2 3">
    <name type="scientific">Potamilus streckersoni</name>
    <dbReference type="NCBI Taxonomy" id="2493646"/>
    <lineage>
        <taxon>Eukaryota</taxon>
        <taxon>Metazoa</taxon>
        <taxon>Spiralia</taxon>
        <taxon>Lophotrochozoa</taxon>
        <taxon>Mollusca</taxon>
        <taxon>Bivalvia</taxon>
        <taxon>Autobranchia</taxon>
        <taxon>Heteroconchia</taxon>
        <taxon>Palaeoheterodonta</taxon>
        <taxon>Unionida</taxon>
        <taxon>Unionoidea</taxon>
        <taxon>Unionidae</taxon>
        <taxon>Ambleminae</taxon>
        <taxon>Lampsilini</taxon>
        <taxon>Potamilus</taxon>
    </lineage>
</organism>
<feature type="region of interest" description="Disordered" evidence="1">
    <location>
        <begin position="292"/>
        <end position="319"/>
    </location>
</feature>
<dbReference type="AlphaFoldDB" id="A0AAE0W7C9"/>
<comment type="caution">
    <text evidence="2">The sequence shown here is derived from an EMBL/GenBank/DDBJ whole genome shotgun (WGS) entry which is preliminary data.</text>
</comment>